<dbReference type="RefSeq" id="WP_045945681.1">
    <property type="nucleotide sequence ID" value="NZ_JZWV01000038.1"/>
</dbReference>
<sequence>MERGRDVHDAGNGACDAHEYVGQCRVGHVALHRYSTVVDVYVYVYVHDRRAGRADRFPAGG</sequence>
<gene>
    <name evidence="1" type="ORF">VR44_02515</name>
</gene>
<evidence type="ECO:0000313" key="2">
    <source>
        <dbReference type="Proteomes" id="UP000033551"/>
    </source>
</evidence>
<reference evidence="1 2" key="1">
    <citation type="submission" date="2015-02" db="EMBL/GenBank/DDBJ databases">
        <authorList>
            <person name="Ju K.-S."/>
            <person name="Doroghazi J.R."/>
            <person name="Metcalf W."/>
        </authorList>
    </citation>
    <scope>NUCLEOTIDE SEQUENCE [LARGE SCALE GENOMIC DNA]</scope>
    <source>
        <strain evidence="1 2">NRRL ISP-5550</strain>
    </source>
</reference>
<dbReference type="EMBL" id="JZWV01000038">
    <property type="protein sequence ID" value="KJY39003.1"/>
    <property type="molecule type" value="Genomic_DNA"/>
</dbReference>
<organism evidence="1 2">
    <name type="scientific">Streptomyces katrae</name>
    <dbReference type="NCBI Taxonomy" id="68223"/>
    <lineage>
        <taxon>Bacteria</taxon>
        <taxon>Bacillati</taxon>
        <taxon>Actinomycetota</taxon>
        <taxon>Actinomycetes</taxon>
        <taxon>Kitasatosporales</taxon>
        <taxon>Streptomycetaceae</taxon>
        <taxon>Streptomyces</taxon>
    </lineage>
</organism>
<accession>A0A0F4JZ69</accession>
<dbReference type="Proteomes" id="UP000033551">
    <property type="component" value="Unassembled WGS sequence"/>
</dbReference>
<proteinExistence type="predicted"/>
<dbReference type="AlphaFoldDB" id="A0A0F4JZ69"/>
<evidence type="ECO:0000313" key="1">
    <source>
        <dbReference type="EMBL" id="KJY39003.1"/>
    </source>
</evidence>
<dbReference type="PATRIC" id="fig|68223.7.peg.6807"/>
<comment type="caution">
    <text evidence="1">The sequence shown here is derived from an EMBL/GenBank/DDBJ whole genome shotgun (WGS) entry which is preliminary data.</text>
</comment>
<keyword evidence="2" id="KW-1185">Reference proteome</keyword>
<protein>
    <submittedName>
        <fullName evidence="1">Uncharacterized protein</fullName>
    </submittedName>
</protein>
<name>A0A0F4JZ69_9ACTN</name>